<sequence length="157" mass="18299">MWKSSAILLTILNAVLSVVYLNYEKEQPTLYFKASYNSLDINNNFSYYTLINMDVLHNNFDIDMAVMEYPTEKETNYYKVVGDGSTITKKTHQHYLLFDNFDVFKGKRPVFRLGEHRNEINNILNSANPVQVVSETNEYIVMKFFFHGGQILAFKKG</sequence>
<reference evidence="1" key="1">
    <citation type="journal article" date="2017" name="Appl. Environ. Microbiol.">
        <title>Parallel evolution of two clades of a major Atlantic endemic Vibrio parahaemolyticus pathogen lineage by independent acquisition of related pathogenicity islands.</title>
        <authorList>
            <person name="Xu F."/>
            <person name="Gonzalez-Escalona N."/>
            <person name="Drees K.P."/>
            <person name="Sebra R.P."/>
            <person name="Cooper V.S."/>
            <person name="Jones S.H."/>
            <person name="Whistler C.A."/>
        </authorList>
    </citation>
    <scope>NUCLEOTIDE SEQUENCE</scope>
    <source>
        <strain evidence="1">MAVP-QPI</strain>
    </source>
</reference>
<name>A0A250E4M2_VIBPH</name>
<dbReference type="Pfam" id="PF22280">
    <property type="entry name" value="VtrC"/>
    <property type="match status" value="1"/>
</dbReference>
<dbReference type="RefSeq" id="WP_227746258.1">
    <property type="nucleotide sequence ID" value="NZ_CABMHD010000003.1"/>
</dbReference>
<organism evidence="1">
    <name type="scientific">Vibrio parahaemolyticus</name>
    <dbReference type="NCBI Taxonomy" id="670"/>
    <lineage>
        <taxon>Bacteria</taxon>
        <taxon>Pseudomonadati</taxon>
        <taxon>Pseudomonadota</taxon>
        <taxon>Gammaproteobacteria</taxon>
        <taxon>Vibrionales</taxon>
        <taxon>Vibrionaceae</taxon>
        <taxon>Vibrio</taxon>
    </lineage>
</organism>
<proteinExistence type="predicted"/>
<accession>A0A250E4M2</accession>
<protein>
    <submittedName>
        <fullName evidence="1">Uncharacterized protein</fullName>
    </submittedName>
</protein>
<dbReference type="AlphaFoldDB" id="A0A250E4M2"/>
<dbReference type="EMBL" id="MF066646">
    <property type="protein sequence ID" value="ATA65989.1"/>
    <property type="molecule type" value="Genomic_DNA"/>
</dbReference>
<evidence type="ECO:0000313" key="1">
    <source>
        <dbReference type="EMBL" id="ATA65989.1"/>
    </source>
</evidence>
<dbReference type="InterPro" id="IPR054526">
    <property type="entry name" value="VtrC-like"/>
</dbReference>
<gene>
    <name evidence="1" type="ORF">MAVP-QPI_00041</name>
</gene>